<dbReference type="EMBL" id="LT629701">
    <property type="protein sequence ID" value="SDN60193.1"/>
    <property type="molecule type" value="Genomic_DNA"/>
</dbReference>
<evidence type="ECO:0000313" key="2">
    <source>
        <dbReference type="EMBL" id="SDN60193.1"/>
    </source>
</evidence>
<accession>A0A1H0CQS8</accession>
<sequence>MNMIRSLLALGAVLAVVGCAPAVLRGTSETASVPPPPRVPVLKPVDPCLLLKPDEAASVGLPAGRSNKLADLRICDFDGTPEERRELTGAITLDEGPGKGADDLRPPPGAIESAITNENVAGFATTVFPQDHQHCLIHIDINTDENVTVQTAFWGKGQAPEPVCDVARKMVKFIAPRLPKK</sequence>
<dbReference type="InterPro" id="IPR024520">
    <property type="entry name" value="DUF3558"/>
</dbReference>
<gene>
    <name evidence="2" type="ORF">SAMN04489726_7366</name>
</gene>
<evidence type="ECO:0000256" key="1">
    <source>
        <dbReference type="SAM" id="SignalP"/>
    </source>
</evidence>
<name>A0A1H0CQS8_ALLAB</name>
<feature type="signal peptide" evidence="1">
    <location>
        <begin position="1"/>
        <end position="22"/>
    </location>
</feature>
<reference evidence="2 3" key="1">
    <citation type="submission" date="2016-10" db="EMBL/GenBank/DDBJ databases">
        <authorList>
            <person name="de Groot N.N."/>
        </authorList>
    </citation>
    <scope>NUCLEOTIDE SEQUENCE [LARGE SCALE GENOMIC DNA]</scope>
    <source>
        <strain evidence="2 3">DSM 44149</strain>
    </source>
</reference>
<dbReference type="Proteomes" id="UP000183376">
    <property type="component" value="Chromosome I"/>
</dbReference>
<dbReference type="AlphaFoldDB" id="A0A1H0CQS8"/>
<evidence type="ECO:0000313" key="3">
    <source>
        <dbReference type="Proteomes" id="UP000183376"/>
    </source>
</evidence>
<evidence type="ECO:0008006" key="4">
    <source>
        <dbReference type="Google" id="ProtNLM"/>
    </source>
</evidence>
<proteinExistence type="predicted"/>
<keyword evidence="1" id="KW-0732">Signal</keyword>
<keyword evidence="3" id="KW-1185">Reference proteome</keyword>
<dbReference type="PROSITE" id="PS51257">
    <property type="entry name" value="PROKAR_LIPOPROTEIN"/>
    <property type="match status" value="1"/>
</dbReference>
<dbReference type="Pfam" id="PF12079">
    <property type="entry name" value="DUF3558"/>
    <property type="match status" value="1"/>
</dbReference>
<protein>
    <recommendedName>
        <fullName evidence="4">DUF3558 domain-containing protein</fullName>
    </recommendedName>
</protein>
<feature type="chain" id="PRO_5009247559" description="DUF3558 domain-containing protein" evidence="1">
    <location>
        <begin position="23"/>
        <end position="181"/>
    </location>
</feature>
<dbReference type="STRING" id="211114.SAMN04489726_7366"/>
<organism evidence="2 3">
    <name type="scientific">Allokutzneria albata</name>
    <name type="common">Kibdelosporangium albatum</name>
    <dbReference type="NCBI Taxonomy" id="211114"/>
    <lineage>
        <taxon>Bacteria</taxon>
        <taxon>Bacillati</taxon>
        <taxon>Actinomycetota</taxon>
        <taxon>Actinomycetes</taxon>
        <taxon>Pseudonocardiales</taxon>
        <taxon>Pseudonocardiaceae</taxon>
        <taxon>Allokutzneria</taxon>
    </lineage>
</organism>